<keyword evidence="2" id="KW-0963">Cytoplasm</keyword>
<reference evidence="4 5" key="1">
    <citation type="submission" date="2014-02" db="EMBL/GenBank/DDBJ databases">
        <authorList>
            <person name="Sibley D."/>
            <person name="Venepally P."/>
            <person name="Karamycheva S."/>
            <person name="Hadjithomas M."/>
            <person name="Khan A."/>
            <person name="Brunk B."/>
            <person name="Roos D."/>
            <person name="Caler E."/>
            <person name="Lorenzi H."/>
        </authorList>
    </citation>
    <scope>NUCLEOTIDE SEQUENCE [LARGE SCALE GENOMIC DNA]</scope>
    <source>
        <strain evidence="4 5">GAB2-2007-GAL-DOM2</strain>
    </source>
</reference>
<dbReference type="Pfam" id="PF04912">
    <property type="entry name" value="Dynamitin"/>
    <property type="match status" value="1"/>
</dbReference>
<dbReference type="OrthoDB" id="4977at2759"/>
<dbReference type="GO" id="GO:0005869">
    <property type="term" value="C:dynactin complex"/>
    <property type="evidence" value="ECO:0007669"/>
    <property type="project" value="InterPro"/>
</dbReference>
<protein>
    <submittedName>
        <fullName evidence="4">Dynamitin</fullName>
    </submittedName>
</protein>
<evidence type="ECO:0000313" key="5">
    <source>
        <dbReference type="Proteomes" id="UP000028837"/>
    </source>
</evidence>
<feature type="region of interest" description="Disordered" evidence="3">
    <location>
        <begin position="1"/>
        <end position="55"/>
    </location>
</feature>
<comment type="caution">
    <text evidence="4">The sequence shown here is derived from an EMBL/GenBank/DDBJ whole genome shotgun (WGS) entry which is preliminary data.</text>
</comment>
<evidence type="ECO:0000313" key="4">
    <source>
        <dbReference type="EMBL" id="KFG46851.1"/>
    </source>
</evidence>
<dbReference type="AlphaFoldDB" id="A0A086KR33"/>
<dbReference type="EMBL" id="AHZU02000243">
    <property type="protein sequence ID" value="KFG46851.1"/>
    <property type="molecule type" value="Genomic_DNA"/>
</dbReference>
<comment type="subcellular location">
    <subcellularLocation>
        <location evidence="1">Cytoplasm</location>
    </subcellularLocation>
</comment>
<accession>A0A086KR33</accession>
<organism evidence="4 5">
    <name type="scientific">Toxoplasma gondii GAB2-2007-GAL-DOM2</name>
    <dbReference type="NCBI Taxonomy" id="1130820"/>
    <lineage>
        <taxon>Eukaryota</taxon>
        <taxon>Sar</taxon>
        <taxon>Alveolata</taxon>
        <taxon>Apicomplexa</taxon>
        <taxon>Conoidasida</taxon>
        <taxon>Coccidia</taxon>
        <taxon>Eucoccidiorida</taxon>
        <taxon>Eimeriorina</taxon>
        <taxon>Sarcocystidae</taxon>
        <taxon>Toxoplasma</taxon>
    </lineage>
</organism>
<feature type="region of interest" description="Disordered" evidence="3">
    <location>
        <begin position="314"/>
        <end position="354"/>
    </location>
</feature>
<name>A0A086KR33_TOXGO</name>
<sequence length="591" mass="64741">MSDLAKTPESAGPSPWVEAATASRASLRGCSSGQAKDPSASHLQQSEPAFSPGSKSFVDKEVYEYIPDPALSFAPQNSEADEVTRSSSRAFKGRRNDIDDESLEPSVAFETFRGKTYKTTQFNQGFAKQPSMHARKTRALRDRDFSADFDGCSARKGAPQDNLNHGASMSIFEMGNTCFETPLGRLQRLRMEVEEMLDFVSSFIVRENVEEGKTDTEKAAGGDPSSASKPTYTQKILTSEEKQTLLFGREPLSLMSDLDCLRMQILSVMNDPSLQRLFAGVEPTTGKKSGTQLLLQHLSQVKMNLQAVAGACASKPEDAGEKSAGVSSAEKTESGEPQADAAEKQSVSGAGQSEAAPGITQYDIYCVPSLKPLLDSGRVATLERRLAQVEGRIGMSNISLLPFSDLQQAVTTISQKLSLLDQNKVEQLQKRTQTLLHELHALQHRRREIDFSSVHAEGKRTEGTDEGLKPPLASRNPQRDDQRVEEMFDLCERWKGTAAALPSVVERLQALKTLHQEAGGLSVRLGVLEEQQGELQSLLAAAEANVESLQHTVMETVSWARSTVEALQWRLQRLGFAEEKSNDVKSETDTQ</sequence>
<proteinExistence type="predicted"/>
<dbReference type="Proteomes" id="UP000028837">
    <property type="component" value="Unassembled WGS sequence"/>
</dbReference>
<feature type="region of interest" description="Disordered" evidence="3">
    <location>
        <begin position="450"/>
        <end position="481"/>
    </location>
</feature>
<feature type="region of interest" description="Disordered" evidence="3">
    <location>
        <begin position="69"/>
        <end position="98"/>
    </location>
</feature>
<feature type="region of interest" description="Disordered" evidence="3">
    <location>
        <begin position="210"/>
        <end position="231"/>
    </location>
</feature>
<dbReference type="PANTHER" id="PTHR15346">
    <property type="entry name" value="DYNACTIN SUBUNIT"/>
    <property type="match status" value="1"/>
</dbReference>
<feature type="compositionally biased region" description="Basic and acidic residues" evidence="3">
    <location>
        <begin position="456"/>
        <end position="468"/>
    </location>
</feature>
<dbReference type="InterPro" id="IPR028133">
    <property type="entry name" value="Dynamitin"/>
</dbReference>
<evidence type="ECO:0000256" key="3">
    <source>
        <dbReference type="SAM" id="MobiDB-lite"/>
    </source>
</evidence>
<evidence type="ECO:0000256" key="1">
    <source>
        <dbReference type="ARBA" id="ARBA00004496"/>
    </source>
</evidence>
<dbReference type="GO" id="GO:0005737">
    <property type="term" value="C:cytoplasm"/>
    <property type="evidence" value="ECO:0007669"/>
    <property type="project" value="UniProtKB-SubCell"/>
</dbReference>
<evidence type="ECO:0000256" key="2">
    <source>
        <dbReference type="ARBA" id="ARBA00022490"/>
    </source>
</evidence>
<dbReference type="VEuPathDB" id="ToxoDB:TGDOM2_246740"/>
<feature type="compositionally biased region" description="Basic and acidic residues" evidence="3">
    <location>
        <begin position="210"/>
        <end position="220"/>
    </location>
</feature>
<gene>
    <name evidence="4" type="ORF">TGDOM2_246740</name>
</gene>
<dbReference type="GO" id="GO:0007017">
    <property type="term" value="P:microtubule-based process"/>
    <property type="evidence" value="ECO:0007669"/>
    <property type="project" value="InterPro"/>
</dbReference>